<keyword evidence="2" id="KW-0812">Transmembrane</keyword>
<proteinExistence type="predicted"/>
<keyword evidence="5" id="KW-1185">Reference proteome</keyword>
<keyword evidence="2" id="KW-1133">Transmembrane helix</keyword>
<reference evidence="5" key="1">
    <citation type="journal article" date="2019" name="Int. J. Syst. Evol. Microbiol.">
        <title>The Global Catalogue of Microorganisms (GCM) 10K type strain sequencing project: providing services to taxonomists for standard genome sequencing and annotation.</title>
        <authorList>
            <consortium name="The Broad Institute Genomics Platform"/>
            <consortium name="The Broad Institute Genome Sequencing Center for Infectious Disease"/>
            <person name="Wu L."/>
            <person name="Ma J."/>
        </authorList>
    </citation>
    <scope>NUCLEOTIDE SEQUENCE [LARGE SCALE GENOMIC DNA]</scope>
    <source>
        <strain evidence="5">JCM 18304</strain>
    </source>
</reference>
<accession>A0ABP9S968</accession>
<feature type="compositionally biased region" description="Low complexity" evidence="1">
    <location>
        <begin position="12"/>
        <end position="23"/>
    </location>
</feature>
<dbReference type="EMBL" id="BAABJQ010000018">
    <property type="protein sequence ID" value="GAA5192988.1"/>
    <property type="molecule type" value="Genomic_DNA"/>
</dbReference>
<evidence type="ECO:0000259" key="3">
    <source>
        <dbReference type="Pfam" id="PF13828"/>
    </source>
</evidence>
<dbReference type="Pfam" id="PF13828">
    <property type="entry name" value="DUF4190"/>
    <property type="match status" value="1"/>
</dbReference>
<feature type="transmembrane region" description="Helical" evidence="2">
    <location>
        <begin position="79"/>
        <end position="108"/>
    </location>
</feature>
<comment type="caution">
    <text evidence="4">The sequence shown here is derived from an EMBL/GenBank/DDBJ whole genome shotgun (WGS) entry which is preliminary data.</text>
</comment>
<dbReference type="RefSeq" id="WP_425570960.1">
    <property type="nucleotide sequence ID" value="NZ_BAABJQ010000018.1"/>
</dbReference>
<dbReference type="Proteomes" id="UP001501570">
    <property type="component" value="Unassembled WGS sequence"/>
</dbReference>
<dbReference type="InterPro" id="IPR025241">
    <property type="entry name" value="DUF4190"/>
</dbReference>
<sequence length="117" mass="12248">MSWPPREGDQNPGQPSYGQPYGQAGYGQAGQGQPYGQPPGTTNLMAILALIFAFVFAPAGIVLGHFARRQIRLTGERGANLAMAGLVLGYVFTAIGLLACCGLLSLLISISRSPGNR</sequence>
<organism evidence="4 5">
    <name type="scientific">Rugosimonospora acidiphila</name>
    <dbReference type="NCBI Taxonomy" id="556531"/>
    <lineage>
        <taxon>Bacteria</taxon>
        <taxon>Bacillati</taxon>
        <taxon>Actinomycetota</taxon>
        <taxon>Actinomycetes</taxon>
        <taxon>Micromonosporales</taxon>
        <taxon>Micromonosporaceae</taxon>
        <taxon>Rugosimonospora</taxon>
    </lineage>
</organism>
<evidence type="ECO:0000313" key="5">
    <source>
        <dbReference type="Proteomes" id="UP001501570"/>
    </source>
</evidence>
<gene>
    <name evidence="4" type="ORF">GCM10023322_53780</name>
</gene>
<name>A0ABP9S968_9ACTN</name>
<evidence type="ECO:0000313" key="4">
    <source>
        <dbReference type="EMBL" id="GAA5192988.1"/>
    </source>
</evidence>
<evidence type="ECO:0000256" key="1">
    <source>
        <dbReference type="SAM" id="MobiDB-lite"/>
    </source>
</evidence>
<feature type="region of interest" description="Disordered" evidence="1">
    <location>
        <begin position="1"/>
        <end position="37"/>
    </location>
</feature>
<keyword evidence="2" id="KW-0472">Membrane</keyword>
<feature type="domain" description="DUF4190" evidence="3">
    <location>
        <begin position="46"/>
        <end position="98"/>
    </location>
</feature>
<protein>
    <recommendedName>
        <fullName evidence="3">DUF4190 domain-containing protein</fullName>
    </recommendedName>
</protein>
<feature type="transmembrane region" description="Helical" evidence="2">
    <location>
        <begin position="44"/>
        <end position="67"/>
    </location>
</feature>
<evidence type="ECO:0000256" key="2">
    <source>
        <dbReference type="SAM" id="Phobius"/>
    </source>
</evidence>